<evidence type="ECO:0000256" key="1">
    <source>
        <dbReference type="SAM" id="Coils"/>
    </source>
</evidence>
<dbReference type="Proteomes" id="UP000887565">
    <property type="component" value="Unplaced"/>
</dbReference>
<evidence type="ECO:0000313" key="4">
    <source>
        <dbReference type="WBParaSite" id="nRc.2.0.1.t13631-RA"/>
    </source>
</evidence>
<dbReference type="AlphaFoldDB" id="A0A915IHH9"/>
<dbReference type="WBParaSite" id="nRc.2.0.1.t13631-RA">
    <property type="protein sequence ID" value="nRc.2.0.1.t13631-RA"/>
    <property type="gene ID" value="nRc.2.0.1.g13631"/>
</dbReference>
<feature type="coiled-coil region" evidence="1">
    <location>
        <begin position="83"/>
        <end position="113"/>
    </location>
</feature>
<proteinExistence type="predicted"/>
<organism evidence="3 4">
    <name type="scientific">Romanomermis culicivorax</name>
    <name type="common">Nematode worm</name>
    <dbReference type="NCBI Taxonomy" id="13658"/>
    <lineage>
        <taxon>Eukaryota</taxon>
        <taxon>Metazoa</taxon>
        <taxon>Ecdysozoa</taxon>
        <taxon>Nematoda</taxon>
        <taxon>Enoplea</taxon>
        <taxon>Dorylaimia</taxon>
        <taxon>Mermithida</taxon>
        <taxon>Mermithoidea</taxon>
        <taxon>Mermithidae</taxon>
        <taxon>Romanomermis</taxon>
    </lineage>
</organism>
<accession>A0A915IHH9</accession>
<feature type="region of interest" description="Disordered" evidence="2">
    <location>
        <begin position="1"/>
        <end position="21"/>
    </location>
</feature>
<protein>
    <submittedName>
        <fullName evidence="4">Uncharacterized protein</fullName>
    </submittedName>
</protein>
<sequence>MADLAPRFRETFQNKDRDEEWKGAYETKEISDNTSALYFMMRGEAVATFKLAEEQGSGQPMDQEKPEEVIIADPPKVSTPPVRAEMELLLDQIKEMKQKIKRLEREGYREEAVELAKQIETVTHSVKPEKEPQDGDCGDWGPWGTL</sequence>
<name>A0A915IHH9_ROMCU</name>
<feature type="region of interest" description="Disordered" evidence="2">
    <location>
        <begin position="123"/>
        <end position="146"/>
    </location>
</feature>
<evidence type="ECO:0000313" key="3">
    <source>
        <dbReference type="Proteomes" id="UP000887565"/>
    </source>
</evidence>
<reference evidence="4" key="1">
    <citation type="submission" date="2022-11" db="UniProtKB">
        <authorList>
            <consortium name="WormBaseParasite"/>
        </authorList>
    </citation>
    <scope>IDENTIFICATION</scope>
</reference>
<keyword evidence="3" id="KW-1185">Reference proteome</keyword>
<evidence type="ECO:0000256" key="2">
    <source>
        <dbReference type="SAM" id="MobiDB-lite"/>
    </source>
</evidence>
<keyword evidence="1" id="KW-0175">Coiled coil</keyword>
<feature type="region of interest" description="Disordered" evidence="2">
    <location>
        <begin position="54"/>
        <end position="78"/>
    </location>
</feature>